<reference evidence="1 2" key="1">
    <citation type="submission" date="2019-09" db="EMBL/GenBank/DDBJ databases">
        <authorList>
            <person name="Ou C."/>
        </authorList>
    </citation>
    <scope>NUCLEOTIDE SEQUENCE [LARGE SCALE GENOMIC DNA]</scope>
    <source>
        <strain evidence="1">S2</strain>
        <tissue evidence="1">Leaf</tissue>
    </source>
</reference>
<gene>
    <name evidence="1" type="ORF">D8674_040593</name>
</gene>
<proteinExistence type="predicted"/>
<organism evidence="1 2">
    <name type="scientific">Pyrus ussuriensis x Pyrus communis</name>
    <dbReference type="NCBI Taxonomy" id="2448454"/>
    <lineage>
        <taxon>Eukaryota</taxon>
        <taxon>Viridiplantae</taxon>
        <taxon>Streptophyta</taxon>
        <taxon>Embryophyta</taxon>
        <taxon>Tracheophyta</taxon>
        <taxon>Spermatophyta</taxon>
        <taxon>Magnoliopsida</taxon>
        <taxon>eudicotyledons</taxon>
        <taxon>Gunneridae</taxon>
        <taxon>Pentapetalae</taxon>
        <taxon>rosids</taxon>
        <taxon>fabids</taxon>
        <taxon>Rosales</taxon>
        <taxon>Rosaceae</taxon>
        <taxon>Amygdaloideae</taxon>
        <taxon>Maleae</taxon>
        <taxon>Pyrus</taxon>
    </lineage>
</organism>
<dbReference type="EMBL" id="SMOL01000299">
    <property type="protein sequence ID" value="KAB2620692.1"/>
    <property type="molecule type" value="Genomic_DNA"/>
</dbReference>
<evidence type="ECO:0000313" key="2">
    <source>
        <dbReference type="Proteomes" id="UP000327157"/>
    </source>
</evidence>
<evidence type="ECO:0000313" key="1">
    <source>
        <dbReference type="EMBL" id="KAB2620692.1"/>
    </source>
</evidence>
<keyword evidence="2" id="KW-1185">Reference proteome</keyword>
<sequence length="99" mass="10489">MLEHLGGGTALRDVRLPKKSGWKAKPVIQTDKITFPVDNSSSDAAADAVGGFEEEERGVLGVKVGGGGEAGESASDDNNRGLGVWREWGFWGVDSCLER</sequence>
<name>A0A5N5H3L9_9ROSA</name>
<reference evidence="1 2" key="2">
    <citation type="submission" date="2019-11" db="EMBL/GenBank/DDBJ databases">
        <title>A de novo genome assembly of a pear dwarfing rootstock.</title>
        <authorList>
            <person name="Wang F."/>
            <person name="Wang J."/>
            <person name="Li S."/>
            <person name="Zhang Y."/>
            <person name="Fang M."/>
            <person name="Ma L."/>
            <person name="Zhao Y."/>
            <person name="Jiang S."/>
        </authorList>
    </citation>
    <scope>NUCLEOTIDE SEQUENCE [LARGE SCALE GENOMIC DNA]</scope>
    <source>
        <strain evidence="1">S2</strain>
        <tissue evidence="1">Leaf</tissue>
    </source>
</reference>
<comment type="caution">
    <text evidence="1">The sequence shown here is derived from an EMBL/GenBank/DDBJ whole genome shotgun (WGS) entry which is preliminary data.</text>
</comment>
<dbReference type="AlphaFoldDB" id="A0A5N5H3L9"/>
<accession>A0A5N5H3L9</accession>
<dbReference type="Proteomes" id="UP000327157">
    <property type="component" value="Unassembled WGS sequence"/>
</dbReference>
<protein>
    <submittedName>
        <fullName evidence="1">Phytoene dehydrogenase</fullName>
    </submittedName>
</protein>